<evidence type="ECO:0000313" key="5">
    <source>
        <dbReference type="EMBL" id="DAD35412.1"/>
    </source>
</evidence>
<dbReference type="Proteomes" id="UP000607653">
    <property type="component" value="Unassembled WGS sequence"/>
</dbReference>
<dbReference type="Gene3D" id="1.10.8.60">
    <property type="match status" value="1"/>
</dbReference>
<feature type="transmembrane region" description="Helical" evidence="3">
    <location>
        <begin position="70"/>
        <end position="91"/>
    </location>
</feature>
<reference evidence="5 6" key="1">
    <citation type="journal article" date="2020" name="Mol. Biol. Evol.">
        <title>Distinct Expression and Methylation Patterns for Genes with Different Fates following a Single Whole-Genome Duplication in Flowering Plants.</title>
        <authorList>
            <person name="Shi T."/>
            <person name="Rahmani R.S."/>
            <person name="Gugger P.F."/>
            <person name="Wang M."/>
            <person name="Li H."/>
            <person name="Zhang Y."/>
            <person name="Li Z."/>
            <person name="Wang Q."/>
            <person name="Van de Peer Y."/>
            <person name="Marchal K."/>
            <person name="Chen J."/>
        </authorList>
    </citation>
    <scope>NUCLEOTIDE SEQUENCE [LARGE SCALE GENOMIC DNA]</scope>
    <source>
        <tissue evidence="5">Leaf</tissue>
    </source>
</reference>
<keyword evidence="1" id="KW-0547">Nucleotide-binding</keyword>
<proteinExistence type="predicted"/>
<keyword evidence="2" id="KW-0067">ATP-binding</keyword>
<dbReference type="GO" id="GO:0005524">
    <property type="term" value="F:ATP binding"/>
    <property type="evidence" value="ECO:0007669"/>
    <property type="project" value="UniProtKB-KW"/>
</dbReference>
<dbReference type="AlphaFoldDB" id="A0A822YRY3"/>
<name>A0A822YRY3_NELNU</name>
<evidence type="ECO:0000259" key="4">
    <source>
        <dbReference type="Pfam" id="PF17862"/>
    </source>
</evidence>
<keyword evidence="3" id="KW-0472">Membrane</keyword>
<gene>
    <name evidence="5" type="ORF">HUJ06_006052</name>
</gene>
<feature type="domain" description="AAA ATPase AAA+ lid" evidence="4">
    <location>
        <begin position="97"/>
        <end position="133"/>
    </location>
</feature>
<keyword evidence="3" id="KW-0812">Transmembrane</keyword>
<evidence type="ECO:0000256" key="1">
    <source>
        <dbReference type="ARBA" id="ARBA00022741"/>
    </source>
</evidence>
<accession>A0A822YRY3</accession>
<organism evidence="5 6">
    <name type="scientific">Nelumbo nucifera</name>
    <name type="common">Sacred lotus</name>
    <dbReference type="NCBI Taxonomy" id="4432"/>
    <lineage>
        <taxon>Eukaryota</taxon>
        <taxon>Viridiplantae</taxon>
        <taxon>Streptophyta</taxon>
        <taxon>Embryophyta</taxon>
        <taxon>Tracheophyta</taxon>
        <taxon>Spermatophyta</taxon>
        <taxon>Magnoliopsida</taxon>
        <taxon>Proteales</taxon>
        <taxon>Nelumbonaceae</taxon>
        <taxon>Nelumbo</taxon>
    </lineage>
</organism>
<dbReference type="Gene3D" id="3.10.330.10">
    <property type="match status" value="1"/>
</dbReference>
<evidence type="ECO:0000313" key="6">
    <source>
        <dbReference type="Proteomes" id="UP000607653"/>
    </source>
</evidence>
<evidence type="ECO:0000256" key="3">
    <source>
        <dbReference type="SAM" id="Phobius"/>
    </source>
</evidence>
<dbReference type="Pfam" id="PF17862">
    <property type="entry name" value="AAA_lid_3"/>
    <property type="match status" value="1"/>
</dbReference>
<comment type="caution">
    <text evidence="5">The sequence shown here is derived from an EMBL/GenBank/DDBJ whole genome shotgun (WGS) entry which is preliminary data.</text>
</comment>
<dbReference type="InterPro" id="IPR041569">
    <property type="entry name" value="AAA_lid_3"/>
</dbReference>
<dbReference type="InterPro" id="IPR029067">
    <property type="entry name" value="CDC48_domain_2-like_sf"/>
</dbReference>
<protein>
    <recommendedName>
        <fullName evidence="4">AAA ATPase AAA+ lid domain-containing protein</fullName>
    </recommendedName>
</protein>
<evidence type="ECO:0000256" key="2">
    <source>
        <dbReference type="ARBA" id="ARBA00022840"/>
    </source>
</evidence>
<keyword evidence="3" id="KW-1133">Transmembrane helix</keyword>
<keyword evidence="6" id="KW-1185">Reference proteome</keyword>
<dbReference type="EMBL" id="DUZY01000004">
    <property type="protein sequence ID" value="DAD35412.1"/>
    <property type="molecule type" value="Genomic_DNA"/>
</dbReference>
<dbReference type="SUPFAM" id="SSF54585">
    <property type="entry name" value="Cdc48 domain 2-like"/>
    <property type="match status" value="1"/>
</dbReference>
<sequence length="134" mass="15101">MRSIGFKVIETDLAEYCVVTPDTDIFCEGELVRKDEDGLDELSYDEVSGVRKQIAQIQELVELPLRHTTFVWLPKGILLICLSAVIFSYCYNSSVKVDLERIAKDTCKYVSADLAALCTEVALKCIREKMDALD</sequence>